<proteinExistence type="predicted"/>
<keyword evidence="3" id="KW-1185">Reference proteome</keyword>
<dbReference type="PANTHER" id="PTHR38011">
    <property type="entry name" value="DIHYDROFOLATE REDUCTASE FAMILY PROTEIN (AFU_ORTHOLOGUE AFUA_8G06820)"/>
    <property type="match status" value="1"/>
</dbReference>
<dbReference type="AlphaFoldDB" id="A0A6N4THM3"/>
<organism evidence="2 3">
    <name type="scientific">Amedibacterium intestinale</name>
    <dbReference type="NCBI Taxonomy" id="2583452"/>
    <lineage>
        <taxon>Bacteria</taxon>
        <taxon>Bacillati</taxon>
        <taxon>Bacillota</taxon>
        <taxon>Erysipelotrichia</taxon>
        <taxon>Erysipelotrichales</taxon>
        <taxon>Erysipelotrichaceae</taxon>
        <taxon>Amedibacterium</taxon>
    </lineage>
</organism>
<dbReference type="InterPro" id="IPR050765">
    <property type="entry name" value="Riboflavin_Biosynth_HTPR"/>
</dbReference>
<name>A0A6N4THM3_9FIRM</name>
<protein>
    <submittedName>
        <fullName evidence="2">Dihydrofolate reductase</fullName>
    </submittedName>
</protein>
<accession>A0A6N4THM3</accession>
<gene>
    <name evidence="2" type="ORF">Aargi30884_08770</name>
</gene>
<dbReference type="InterPro" id="IPR002734">
    <property type="entry name" value="RibDG_C"/>
</dbReference>
<sequence length="177" mass="20283">MRKVTLFIAMSLDGYIADQQGGVDWLQGESSNKDDMISYYEFIKNIDSVIMGWTTYHQLISEISPNEWMYADLNSYIITSKQKESHDNIKFVSKSPVKLVDDLLQEEGKGIWICGGANIAQQLMNADKIDQYYISVIPILLGKGIRLFENIDINQKLTLKATKNYNGIVDLIYERRT</sequence>
<feature type="domain" description="Bacterial bifunctional deaminase-reductase C-terminal" evidence="1">
    <location>
        <begin position="2"/>
        <end position="165"/>
    </location>
</feature>
<dbReference type="GO" id="GO:0008703">
    <property type="term" value="F:5-amino-6-(5-phosphoribosylamino)uracil reductase activity"/>
    <property type="evidence" value="ECO:0007669"/>
    <property type="project" value="InterPro"/>
</dbReference>
<dbReference type="PANTHER" id="PTHR38011:SF11">
    <property type="entry name" value="2,5-DIAMINO-6-RIBOSYLAMINO-4(3H)-PYRIMIDINONE 5'-PHOSPHATE REDUCTASE"/>
    <property type="match status" value="1"/>
</dbReference>
<reference evidence="3" key="1">
    <citation type="submission" date="2019-05" db="EMBL/GenBank/DDBJ databases">
        <title>Complete genome sequencing of Absiella argi strain JCM 30884.</title>
        <authorList>
            <person name="Sakamoto M."/>
            <person name="Murakami T."/>
            <person name="Mori H."/>
        </authorList>
    </citation>
    <scope>NUCLEOTIDE SEQUENCE [LARGE SCALE GENOMIC DNA]</scope>
    <source>
        <strain evidence="3">JCM 30884</strain>
    </source>
</reference>
<dbReference type="RefSeq" id="WP_115715176.1">
    <property type="nucleotide sequence ID" value="NZ_AP019695.1"/>
</dbReference>
<dbReference type="GO" id="GO:0009231">
    <property type="term" value="P:riboflavin biosynthetic process"/>
    <property type="evidence" value="ECO:0007669"/>
    <property type="project" value="InterPro"/>
</dbReference>
<evidence type="ECO:0000259" key="1">
    <source>
        <dbReference type="Pfam" id="PF01872"/>
    </source>
</evidence>
<evidence type="ECO:0000313" key="3">
    <source>
        <dbReference type="Proteomes" id="UP000464754"/>
    </source>
</evidence>
<dbReference type="Proteomes" id="UP000464754">
    <property type="component" value="Chromosome"/>
</dbReference>
<evidence type="ECO:0000313" key="2">
    <source>
        <dbReference type="EMBL" id="BBK21974.1"/>
    </source>
</evidence>
<dbReference type="InterPro" id="IPR024072">
    <property type="entry name" value="DHFR-like_dom_sf"/>
</dbReference>
<dbReference type="EMBL" id="AP019695">
    <property type="protein sequence ID" value="BBK21974.1"/>
    <property type="molecule type" value="Genomic_DNA"/>
</dbReference>
<dbReference type="SUPFAM" id="SSF53597">
    <property type="entry name" value="Dihydrofolate reductase-like"/>
    <property type="match status" value="1"/>
</dbReference>
<dbReference type="Gene3D" id="3.40.430.10">
    <property type="entry name" value="Dihydrofolate Reductase, subunit A"/>
    <property type="match status" value="1"/>
</dbReference>
<dbReference type="KEGG" id="aarg:Aargi30884_08770"/>
<dbReference type="Pfam" id="PF01872">
    <property type="entry name" value="RibD_C"/>
    <property type="match status" value="1"/>
</dbReference>